<sequence>MNHNEKEVREETSSKKTNYEYSLLNIPNFNDEDGQRFGSLMSNYSYFDPMKDIVLHPYLYLPRLSKPEEPFPYDGKRCIVAGCKGNDFDEHQEHMLHAYLAIAQFLRISYNLDRVPDVMSDYMQGVFTVLTELLAPTSSTYHKGEIDVEVVKNTVEKLSEQAPIFSKWMISGGKVSYRAKYDSSKILHIENQEQLNEVLKESPLVMIDFWADWCGPCHSLSPVLIDLSHEMSKEVRIVKVNVDEQESIAKKFGVESMPTMVFYAGERGEVSRVVGVKDKDFLIKEINDAKNVE</sequence>
<dbReference type="SUPFAM" id="SSF52833">
    <property type="entry name" value="Thioredoxin-like"/>
    <property type="match status" value="1"/>
</dbReference>
<proteinExistence type="predicted"/>
<evidence type="ECO:0000313" key="6">
    <source>
        <dbReference type="EMBL" id="AIE90327.1"/>
    </source>
</evidence>
<dbReference type="InterPro" id="IPR036249">
    <property type="entry name" value="Thioredoxin-like_sf"/>
</dbReference>
<dbReference type="AlphaFoldDB" id="A0A075FKR3"/>
<evidence type="ECO:0000256" key="1">
    <source>
        <dbReference type="ARBA" id="ARBA00022448"/>
    </source>
</evidence>
<dbReference type="Pfam" id="PF00085">
    <property type="entry name" value="Thioredoxin"/>
    <property type="match status" value="1"/>
</dbReference>
<name>A0A075FKR3_9ARCH</name>
<keyword evidence="6" id="KW-0413">Isomerase</keyword>
<dbReference type="InterPro" id="IPR017937">
    <property type="entry name" value="Thioredoxin_CS"/>
</dbReference>
<dbReference type="PANTHER" id="PTHR45663:SF11">
    <property type="entry name" value="GEO12009P1"/>
    <property type="match status" value="1"/>
</dbReference>
<dbReference type="GO" id="GO:0016853">
    <property type="term" value="F:isomerase activity"/>
    <property type="evidence" value="ECO:0007669"/>
    <property type="project" value="UniProtKB-KW"/>
</dbReference>
<keyword evidence="2" id="KW-0249">Electron transport</keyword>
<dbReference type="PANTHER" id="PTHR45663">
    <property type="entry name" value="GEO12009P1"/>
    <property type="match status" value="1"/>
</dbReference>
<organism evidence="6">
    <name type="scientific">uncultured marine thaumarchaeote AD1000_02_C08</name>
    <dbReference type="NCBI Taxonomy" id="1455880"/>
    <lineage>
        <taxon>Archaea</taxon>
        <taxon>Nitrososphaerota</taxon>
        <taxon>environmental samples</taxon>
    </lineage>
</organism>
<dbReference type="NCBIfam" id="TIGR01068">
    <property type="entry name" value="thioredoxin"/>
    <property type="match status" value="1"/>
</dbReference>
<evidence type="ECO:0000256" key="2">
    <source>
        <dbReference type="ARBA" id="ARBA00022982"/>
    </source>
</evidence>
<keyword evidence="4" id="KW-0676">Redox-active center</keyword>
<keyword evidence="1" id="KW-0813">Transport</keyword>
<dbReference type="PROSITE" id="PS51352">
    <property type="entry name" value="THIOREDOXIN_2"/>
    <property type="match status" value="1"/>
</dbReference>
<reference evidence="6" key="1">
    <citation type="journal article" date="2014" name="Genome Biol. Evol.">
        <title>Pangenome evidence for extensive interdomain horizontal transfer affecting lineage core and shell genes in uncultured planktonic thaumarchaeota and euryarchaeota.</title>
        <authorList>
            <person name="Deschamps P."/>
            <person name="Zivanovic Y."/>
            <person name="Moreira D."/>
            <person name="Rodriguez-Valera F."/>
            <person name="Lopez-Garcia P."/>
        </authorList>
    </citation>
    <scope>NUCLEOTIDE SEQUENCE</scope>
</reference>
<keyword evidence="3" id="KW-1015">Disulfide bond</keyword>
<gene>
    <name evidence="6" type="primary">trxA</name>
</gene>
<dbReference type="Gene3D" id="3.40.30.10">
    <property type="entry name" value="Glutaredoxin"/>
    <property type="match status" value="1"/>
</dbReference>
<evidence type="ECO:0000259" key="5">
    <source>
        <dbReference type="PROSITE" id="PS51352"/>
    </source>
</evidence>
<protein>
    <submittedName>
        <fullName evidence="6">Thiol-disulfide isomerase family protein (TrxA)</fullName>
    </submittedName>
</protein>
<evidence type="ECO:0000256" key="3">
    <source>
        <dbReference type="ARBA" id="ARBA00023157"/>
    </source>
</evidence>
<evidence type="ECO:0000256" key="4">
    <source>
        <dbReference type="ARBA" id="ARBA00023284"/>
    </source>
</evidence>
<dbReference type="PROSITE" id="PS00194">
    <property type="entry name" value="THIOREDOXIN_1"/>
    <property type="match status" value="1"/>
</dbReference>
<accession>A0A075FKR3</accession>
<dbReference type="EMBL" id="KF900305">
    <property type="protein sequence ID" value="AIE90327.1"/>
    <property type="molecule type" value="Genomic_DNA"/>
</dbReference>
<dbReference type="PRINTS" id="PR00421">
    <property type="entry name" value="THIOREDOXIN"/>
</dbReference>
<dbReference type="GO" id="GO:0005737">
    <property type="term" value="C:cytoplasm"/>
    <property type="evidence" value="ECO:0007669"/>
    <property type="project" value="TreeGrafter"/>
</dbReference>
<dbReference type="CDD" id="cd02947">
    <property type="entry name" value="TRX_family"/>
    <property type="match status" value="1"/>
</dbReference>
<dbReference type="InterPro" id="IPR005746">
    <property type="entry name" value="Thioredoxin"/>
</dbReference>
<feature type="domain" description="Thioredoxin" evidence="5">
    <location>
        <begin position="156"/>
        <end position="291"/>
    </location>
</feature>
<dbReference type="GO" id="GO:0015035">
    <property type="term" value="F:protein-disulfide reductase activity"/>
    <property type="evidence" value="ECO:0007669"/>
    <property type="project" value="InterPro"/>
</dbReference>
<dbReference type="InterPro" id="IPR013766">
    <property type="entry name" value="Thioredoxin_domain"/>
</dbReference>